<evidence type="ECO:0000256" key="12">
    <source>
        <dbReference type="SAM" id="MobiDB-lite"/>
    </source>
</evidence>
<keyword evidence="15" id="KW-1185">Reference proteome</keyword>
<evidence type="ECO:0000256" key="6">
    <source>
        <dbReference type="ARBA" id="ARBA00022737"/>
    </source>
</evidence>
<keyword evidence="6" id="KW-0677">Repeat</keyword>
<proteinExistence type="inferred from homology"/>
<dbReference type="Pfam" id="PF20160">
    <property type="entry name" value="C-JID"/>
    <property type="match status" value="1"/>
</dbReference>
<comment type="function">
    <text evidence="11">Mediates the uptake of pyruvate into mitochondria.</text>
</comment>
<sequence length="395" mass="43354">MESLESLNLNGTAIKSLPSSIGNLINLTTLNLEGTAINEVPASIENAVKLRDLFLDGATNLTKIPATFKLTALEQANSEIVANAHHNIQLMAAADVERVDLNDQVLYKGVSSAFFSLPTTEIPAWFNNQSIGSSVVVQLPPSCQNSQFLGFELCIVVESSEDDSHRSEVLSWLELDCNFKSKQGYSRGFSYSSIWNGRWFSARGPISDHLLLLYDQLIYAKAVEGDFSGDNSLLEASFQFCIASPAVGYTGMIKKCGVHLLYKNKNNEETSSEGQPTTSLSIDEEEDPEQIGGTQTVTNFESCNAEEDQESKEIITGFHLWDFNCSLPPCLPPAQLLFLSNLLVSFKCTGKKFPSEIAVHFWAPTFKWGINIANLVDISTRPAETVSYPQHSASS</sequence>
<feature type="region of interest" description="Disordered" evidence="12">
    <location>
        <begin position="267"/>
        <end position="292"/>
    </location>
</feature>
<keyword evidence="9 11" id="KW-0496">Mitochondrion</keyword>
<dbReference type="GO" id="GO:0006850">
    <property type="term" value="P:pyruvate import into mitochondria"/>
    <property type="evidence" value="ECO:0007669"/>
    <property type="project" value="InterPro"/>
</dbReference>
<dbReference type="GO" id="GO:0005743">
    <property type="term" value="C:mitochondrial inner membrane"/>
    <property type="evidence" value="ECO:0007669"/>
    <property type="project" value="UniProtKB-SubCell"/>
</dbReference>
<evidence type="ECO:0000256" key="3">
    <source>
        <dbReference type="ARBA" id="ARBA00022448"/>
    </source>
</evidence>
<protein>
    <recommendedName>
        <fullName evidence="11">Mitochondrial pyruvate carrier</fullName>
    </recommendedName>
</protein>
<evidence type="ECO:0000313" key="14">
    <source>
        <dbReference type="EMBL" id="OMO99166.1"/>
    </source>
</evidence>
<organism evidence="14 15">
    <name type="scientific">Corchorus capsularis</name>
    <name type="common">Jute</name>
    <dbReference type="NCBI Taxonomy" id="210143"/>
    <lineage>
        <taxon>Eukaryota</taxon>
        <taxon>Viridiplantae</taxon>
        <taxon>Streptophyta</taxon>
        <taxon>Embryophyta</taxon>
        <taxon>Tracheophyta</taxon>
        <taxon>Spermatophyta</taxon>
        <taxon>Magnoliopsida</taxon>
        <taxon>eudicotyledons</taxon>
        <taxon>Gunneridae</taxon>
        <taxon>Pentapetalae</taxon>
        <taxon>rosids</taxon>
        <taxon>malvids</taxon>
        <taxon>Malvales</taxon>
        <taxon>Malvaceae</taxon>
        <taxon>Grewioideae</taxon>
        <taxon>Apeibeae</taxon>
        <taxon>Corchorus</taxon>
    </lineage>
</organism>
<evidence type="ECO:0000256" key="4">
    <source>
        <dbReference type="ARBA" id="ARBA00022614"/>
    </source>
</evidence>
<dbReference type="InterPro" id="IPR045344">
    <property type="entry name" value="C-JID"/>
</dbReference>
<keyword evidence="8" id="KW-1133">Transmembrane helix</keyword>
<keyword evidence="5" id="KW-0812">Transmembrane</keyword>
<dbReference type="InterPro" id="IPR005336">
    <property type="entry name" value="MPC"/>
</dbReference>
<comment type="caution">
    <text evidence="14">The sequence shown here is derived from an EMBL/GenBank/DDBJ whole genome shotgun (WGS) entry which is preliminary data.</text>
</comment>
<evidence type="ECO:0000256" key="7">
    <source>
        <dbReference type="ARBA" id="ARBA00022792"/>
    </source>
</evidence>
<reference evidence="14 15" key="1">
    <citation type="submission" date="2013-09" db="EMBL/GenBank/DDBJ databases">
        <title>Corchorus capsularis genome sequencing.</title>
        <authorList>
            <person name="Alam M."/>
            <person name="Haque M.S."/>
            <person name="Islam M.S."/>
            <person name="Emdad E.M."/>
            <person name="Islam M.M."/>
            <person name="Ahmed B."/>
            <person name="Halim A."/>
            <person name="Hossen Q.M.M."/>
            <person name="Hossain M.Z."/>
            <person name="Ahmed R."/>
            <person name="Khan M.M."/>
            <person name="Islam R."/>
            <person name="Rashid M.M."/>
            <person name="Khan S.A."/>
            <person name="Rahman M.S."/>
            <person name="Alam M."/>
        </authorList>
    </citation>
    <scope>NUCLEOTIDE SEQUENCE [LARGE SCALE GENOMIC DNA]</scope>
    <source>
        <strain evidence="15">cv. CVL-1</strain>
        <tissue evidence="14">Whole seedling</tissue>
    </source>
</reference>
<dbReference type="EMBL" id="AWWV01006923">
    <property type="protein sequence ID" value="OMO99166.1"/>
    <property type="molecule type" value="Genomic_DNA"/>
</dbReference>
<dbReference type="SUPFAM" id="SSF52058">
    <property type="entry name" value="L domain-like"/>
    <property type="match status" value="1"/>
</dbReference>
<dbReference type="Pfam" id="PF03650">
    <property type="entry name" value="MPC"/>
    <property type="match status" value="1"/>
</dbReference>
<accession>A0A1R3JWD3</accession>
<keyword evidence="4" id="KW-0433">Leucine-rich repeat</keyword>
<dbReference type="Proteomes" id="UP000188268">
    <property type="component" value="Unassembled WGS sequence"/>
</dbReference>
<evidence type="ECO:0000256" key="9">
    <source>
        <dbReference type="ARBA" id="ARBA00023128"/>
    </source>
</evidence>
<keyword evidence="10" id="KW-0472">Membrane</keyword>
<dbReference type="Gene3D" id="3.80.10.10">
    <property type="entry name" value="Ribonuclease Inhibitor"/>
    <property type="match status" value="1"/>
</dbReference>
<dbReference type="PANTHER" id="PTHR47186">
    <property type="entry name" value="LEUCINE-RICH REPEAT-CONTAINING PROTEIN 57"/>
    <property type="match status" value="1"/>
</dbReference>
<name>A0A1R3JWD3_COCAP</name>
<dbReference type="Gramene" id="OMO99166">
    <property type="protein sequence ID" value="OMO99166"/>
    <property type="gene ID" value="CCACVL1_03901"/>
</dbReference>
<evidence type="ECO:0000256" key="11">
    <source>
        <dbReference type="RuleBase" id="RU363100"/>
    </source>
</evidence>
<comment type="similarity">
    <text evidence="2 11">Belongs to the mitochondrial pyruvate carrier (MPC) (TC 2.A.105) family.</text>
</comment>
<evidence type="ECO:0000313" key="15">
    <source>
        <dbReference type="Proteomes" id="UP000188268"/>
    </source>
</evidence>
<dbReference type="AlphaFoldDB" id="A0A1R3JWD3"/>
<evidence type="ECO:0000256" key="1">
    <source>
        <dbReference type="ARBA" id="ARBA00004448"/>
    </source>
</evidence>
<evidence type="ECO:0000256" key="8">
    <source>
        <dbReference type="ARBA" id="ARBA00022989"/>
    </source>
</evidence>
<feature type="compositionally biased region" description="Polar residues" evidence="12">
    <location>
        <begin position="272"/>
        <end position="281"/>
    </location>
</feature>
<dbReference type="OrthoDB" id="1749606at2759"/>
<evidence type="ECO:0000256" key="2">
    <source>
        <dbReference type="ARBA" id="ARBA00006416"/>
    </source>
</evidence>
<evidence type="ECO:0000256" key="5">
    <source>
        <dbReference type="ARBA" id="ARBA00022692"/>
    </source>
</evidence>
<dbReference type="OMA" id="MENFRIT"/>
<feature type="domain" description="C-JID" evidence="13">
    <location>
        <begin position="117"/>
        <end position="265"/>
    </location>
</feature>
<evidence type="ECO:0000256" key="10">
    <source>
        <dbReference type="ARBA" id="ARBA00023136"/>
    </source>
</evidence>
<keyword evidence="3 11" id="KW-0813">Transport</keyword>
<dbReference type="InterPro" id="IPR032675">
    <property type="entry name" value="LRR_dom_sf"/>
</dbReference>
<dbReference type="PANTHER" id="PTHR47186:SF3">
    <property type="entry name" value="OS09G0267800 PROTEIN"/>
    <property type="match status" value="1"/>
</dbReference>
<evidence type="ECO:0000259" key="13">
    <source>
        <dbReference type="Pfam" id="PF20160"/>
    </source>
</evidence>
<gene>
    <name evidence="14" type="ORF">CCACVL1_03901</name>
</gene>
<keyword evidence="7 11" id="KW-0999">Mitochondrion inner membrane</keyword>
<comment type="subcellular location">
    <subcellularLocation>
        <location evidence="1 11">Mitochondrion inner membrane</location>
        <topology evidence="1 11">Multi-pass membrane protein</topology>
    </subcellularLocation>
</comment>